<dbReference type="EMBL" id="KK852595">
    <property type="protein sequence ID" value="KDR20613.1"/>
    <property type="molecule type" value="Genomic_DNA"/>
</dbReference>
<evidence type="ECO:0000313" key="1">
    <source>
        <dbReference type="EMBL" id="KDR20613.1"/>
    </source>
</evidence>
<name>A0A067RJE6_ZOONE</name>
<reference evidence="1 2" key="1">
    <citation type="journal article" date="2014" name="Nat. Commun.">
        <title>Molecular traces of alternative social organization in a termite genome.</title>
        <authorList>
            <person name="Terrapon N."/>
            <person name="Li C."/>
            <person name="Robertson H.M."/>
            <person name="Ji L."/>
            <person name="Meng X."/>
            <person name="Booth W."/>
            <person name="Chen Z."/>
            <person name="Childers C.P."/>
            <person name="Glastad K.M."/>
            <person name="Gokhale K."/>
            <person name="Gowin J."/>
            <person name="Gronenberg W."/>
            <person name="Hermansen R.A."/>
            <person name="Hu H."/>
            <person name="Hunt B.G."/>
            <person name="Huylmans A.K."/>
            <person name="Khalil S.M."/>
            <person name="Mitchell R.D."/>
            <person name="Munoz-Torres M.C."/>
            <person name="Mustard J.A."/>
            <person name="Pan H."/>
            <person name="Reese J.T."/>
            <person name="Scharf M.E."/>
            <person name="Sun F."/>
            <person name="Vogel H."/>
            <person name="Xiao J."/>
            <person name="Yang W."/>
            <person name="Yang Z."/>
            <person name="Yang Z."/>
            <person name="Zhou J."/>
            <person name="Zhu J."/>
            <person name="Brent C.S."/>
            <person name="Elsik C.G."/>
            <person name="Goodisman M.A."/>
            <person name="Liberles D.A."/>
            <person name="Roe R.M."/>
            <person name="Vargo E.L."/>
            <person name="Vilcinskas A."/>
            <person name="Wang J."/>
            <person name="Bornberg-Bauer E."/>
            <person name="Korb J."/>
            <person name="Zhang G."/>
            <person name="Liebig J."/>
        </authorList>
    </citation>
    <scope>NUCLEOTIDE SEQUENCE [LARGE SCALE GENOMIC DNA]</scope>
    <source>
        <tissue evidence="1">Whole organism</tissue>
    </source>
</reference>
<dbReference type="Proteomes" id="UP000027135">
    <property type="component" value="Unassembled WGS sequence"/>
</dbReference>
<accession>A0A067RJE6</accession>
<evidence type="ECO:0000313" key="2">
    <source>
        <dbReference type="Proteomes" id="UP000027135"/>
    </source>
</evidence>
<keyword evidence="2" id="KW-1185">Reference proteome</keyword>
<dbReference type="AlphaFoldDB" id="A0A067RJE6"/>
<sequence length="63" mass="7462">MRTVVRLPTPRKQIFCNFMSDIQDDGILTRIMKWTTRPPVFSIHNEIQKTLKQKSCARNTQNK</sequence>
<protein>
    <submittedName>
        <fullName evidence="1">Uncharacterized protein</fullName>
    </submittedName>
</protein>
<gene>
    <name evidence="1" type="ORF">L798_04375</name>
</gene>
<dbReference type="InParanoid" id="A0A067RJE6"/>
<organism evidence="1 2">
    <name type="scientific">Zootermopsis nevadensis</name>
    <name type="common">Dampwood termite</name>
    <dbReference type="NCBI Taxonomy" id="136037"/>
    <lineage>
        <taxon>Eukaryota</taxon>
        <taxon>Metazoa</taxon>
        <taxon>Ecdysozoa</taxon>
        <taxon>Arthropoda</taxon>
        <taxon>Hexapoda</taxon>
        <taxon>Insecta</taxon>
        <taxon>Pterygota</taxon>
        <taxon>Neoptera</taxon>
        <taxon>Polyneoptera</taxon>
        <taxon>Dictyoptera</taxon>
        <taxon>Blattodea</taxon>
        <taxon>Blattoidea</taxon>
        <taxon>Termitoidae</taxon>
        <taxon>Termopsidae</taxon>
        <taxon>Zootermopsis</taxon>
    </lineage>
</organism>
<proteinExistence type="predicted"/>